<reference evidence="5" key="1">
    <citation type="journal article" date="2016" name="Nat. Genet.">
        <title>The genome sequences of Arachis duranensis and Arachis ipaensis, the diploid ancestors of cultivated peanut.</title>
        <authorList>
            <person name="Bertioli D.J."/>
            <person name="Cannon S.B."/>
            <person name="Froenicke L."/>
            <person name="Huang G."/>
            <person name="Farmer A.D."/>
            <person name="Cannon E.K."/>
            <person name="Liu X."/>
            <person name="Gao D."/>
            <person name="Clevenger J."/>
            <person name="Dash S."/>
            <person name="Ren L."/>
            <person name="Moretzsohn M.C."/>
            <person name="Shirasawa K."/>
            <person name="Huang W."/>
            <person name="Vidigal B."/>
            <person name="Abernathy B."/>
            <person name="Chu Y."/>
            <person name="Niederhuth C.E."/>
            <person name="Umale P."/>
            <person name="Araujo A.C."/>
            <person name="Kozik A."/>
            <person name="Kim K.D."/>
            <person name="Burow M.D."/>
            <person name="Varshney R.K."/>
            <person name="Wang X."/>
            <person name="Zhang X."/>
            <person name="Barkley N."/>
            <person name="Guimaraes P.M."/>
            <person name="Isobe S."/>
            <person name="Guo B."/>
            <person name="Liao B."/>
            <person name="Stalker H.T."/>
            <person name="Schmitz R.J."/>
            <person name="Scheffler B.E."/>
            <person name="Leal-Bertioli S.C."/>
            <person name="Xun X."/>
            <person name="Jackson S.A."/>
            <person name="Michelmore R."/>
            <person name="Ozias-Akins P."/>
        </authorList>
    </citation>
    <scope>NUCLEOTIDE SEQUENCE [LARGE SCALE GENOMIC DNA]</scope>
    <source>
        <strain evidence="5">cv. V14167</strain>
    </source>
</reference>
<keyword evidence="4" id="KW-0472">Membrane</keyword>
<dbReference type="PANTHER" id="PTHR43394">
    <property type="entry name" value="ATP-DEPENDENT PERMEASE MDL1, MITOCHONDRIAL"/>
    <property type="match status" value="1"/>
</dbReference>
<dbReference type="PANTHER" id="PTHR43394:SF7">
    <property type="entry name" value="ABC TRANSPORTER B FAMILY MEMBER 28"/>
    <property type="match status" value="1"/>
</dbReference>
<dbReference type="InterPro" id="IPR039421">
    <property type="entry name" value="Type_1_exporter"/>
</dbReference>
<dbReference type="AlphaFoldDB" id="A0A9C6T0D5"/>
<evidence type="ECO:0000256" key="1">
    <source>
        <dbReference type="ARBA" id="ARBA00004141"/>
    </source>
</evidence>
<accession>A0A9C6T0D5</accession>
<protein>
    <submittedName>
        <fullName evidence="6">ABC transporter B family member 28-like</fullName>
    </submittedName>
</protein>
<organism evidence="5 6">
    <name type="scientific">Arachis duranensis</name>
    <name type="common">Wild peanut</name>
    <dbReference type="NCBI Taxonomy" id="130453"/>
    <lineage>
        <taxon>Eukaryota</taxon>
        <taxon>Viridiplantae</taxon>
        <taxon>Streptophyta</taxon>
        <taxon>Embryophyta</taxon>
        <taxon>Tracheophyta</taxon>
        <taxon>Spermatophyta</taxon>
        <taxon>Magnoliopsida</taxon>
        <taxon>eudicotyledons</taxon>
        <taxon>Gunneridae</taxon>
        <taxon>Pentapetalae</taxon>
        <taxon>rosids</taxon>
        <taxon>fabids</taxon>
        <taxon>Fabales</taxon>
        <taxon>Fabaceae</taxon>
        <taxon>Papilionoideae</taxon>
        <taxon>50 kb inversion clade</taxon>
        <taxon>dalbergioids sensu lato</taxon>
        <taxon>Dalbergieae</taxon>
        <taxon>Pterocarpus clade</taxon>
        <taxon>Arachis</taxon>
    </lineage>
</organism>
<evidence type="ECO:0000256" key="3">
    <source>
        <dbReference type="ARBA" id="ARBA00022989"/>
    </source>
</evidence>
<evidence type="ECO:0000313" key="6">
    <source>
        <dbReference type="RefSeq" id="XP_052107490.1"/>
    </source>
</evidence>
<name>A0A9C6T0D5_ARADU</name>
<keyword evidence="2" id="KW-0812">Transmembrane</keyword>
<dbReference type="GeneID" id="110273998"/>
<evidence type="ECO:0000256" key="2">
    <source>
        <dbReference type="ARBA" id="ARBA00022692"/>
    </source>
</evidence>
<keyword evidence="5" id="KW-1185">Reference proteome</keyword>
<dbReference type="GO" id="GO:0015421">
    <property type="term" value="F:ABC-type oligopeptide transporter activity"/>
    <property type="evidence" value="ECO:0007669"/>
    <property type="project" value="TreeGrafter"/>
</dbReference>
<dbReference type="GO" id="GO:0005524">
    <property type="term" value="F:ATP binding"/>
    <property type="evidence" value="ECO:0007669"/>
    <property type="project" value="InterPro"/>
</dbReference>
<dbReference type="GO" id="GO:0005743">
    <property type="term" value="C:mitochondrial inner membrane"/>
    <property type="evidence" value="ECO:0007669"/>
    <property type="project" value="TreeGrafter"/>
</dbReference>
<dbReference type="RefSeq" id="XP_052107490.1">
    <property type="nucleotide sequence ID" value="XM_052251530.1"/>
</dbReference>
<evidence type="ECO:0000313" key="5">
    <source>
        <dbReference type="Proteomes" id="UP000515211"/>
    </source>
</evidence>
<dbReference type="GO" id="GO:0090374">
    <property type="term" value="P:oligopeptide export from mitochondrion"/>
    <property type="evidence" value="ECO:0007669"/>
    <property type="project" value="TreeGrafter"/>
</dbReference>
<dbReference type="KEGG" id="adu:110273998"/>
<sequence>MIINFSETVYKRSTFSVFKVHGLAQASIANCVSETFSAIRIVRSFGGEKWQMFTFAKQDELSVGSIASFIGYTFILTFAVQGLVNTFWDLRGAFAAVDRINSILSRVQVDDYLAYGLERELRQQKAVDDEKYKYLFVMNYS</sequence>
<reference evidence="6" key="2">
    <citation type="submission" date="2025-08" db="UniProtKB">
        <authorList>
            <consortium name="RefSeq"/>
        </authorList>
    </citation>
    <scope>IDENTIFICATION</scope>
    <source>
        <tissue evidence="6">Whole plant</tissue>
    </source>
</reference>
<gene>
    <name evidence="6" type="primary">LOC110273998</name>
</gene>
<dbReference type="Proteomes" id="UP000515211">
    <property type="component" value="Chromosome 7"/>
</dbReference>
<comment type="subcellular location">
    <subcellularLocation>
        <location evidence="1">Membrane</location>
        <topology evidence="1">Multi-pass membrane protein</topology>
    </subcellularLocation>
</comment>
<dbReference type="InterPro" id="IPR036640">
    <property type="entry name" value="ABC1_TM_sf"/>
</dbReference>
<proteinExistence type="predicted"/>
<keyword evidence="3" id="KW-1133">Transmembrane helix</keyword>
<dbReference type="Gene3D" id="1.20.1560.10">
    <property type="entry name" value="ABC transporter type 1, transmembrane domain"/>
    <property type="match status" value="1"/>
</dbReference>
<dbReference type="SUPFAM" id="SSF90123">
    <property type="entry name" value="ABC transporter transmembrane region"/>
    <property type="match status" value="1"/>
</dbReference>
<evidence type="ECO:0000256" key="4">
    <source>
        <dbReference type="ARBA" id="ARBA00023136"/>
    </source>
</evidence>